<organism evidence="1 2">
    <name type="scientific">Polyplosphaeria fusca</name>
    <dbReference type="NCBI Taxonomy" id="682080"/>
    <lineage>
        <taxon>Eukaryota</taxon>
        <taxon>Fungi</taxon>
        <taxon>Dikarya</taxon>
        <taxon>Ascomycota</taxon>
        <taxon>Pezizomycotina</taxon>
        <taxon>Dothideomycetes</taxon>
        <taxon>Pleosporomycetidae</taxon>
        <taxon>Pleosporales</taxon>
        <taxon>Tetraplosphaeriaceae</taxon>
        <taxon>Polyplosphaeria</taxon>
    </lineage>
</organism>
<comment type="caution">
    <text evidence="1">The sequence shown here is derived from an EMBL/GenBank/DDBJ whole genome shotgun (WGS) entry which is preliminary data.</text>
</comment>
<reference evidence="1" key="1">
    <citation type="journal article" date="2020" name="Stud. Mycol.">
        <title>101 Dothideomycetes genomes: a test case for predicting lifestyles and emergence of pathogens.</title>
        <authorList>
            <person name="Haridas S."/>
            <person name="Albert R."/>
            <person name="Binder M."/>
            <person name="Bloem J."/>
            <person name="Labutti K."/>
            <person name="Salamov A."/>
            <person name="Andreopoulos B."/>
            <person name="Baker S."/>
            <person name="Barry K."/>
            <person name="Bills G."/>
            <person name="Bluhm B."/>
            <person name="Cannon C."/>
            <person name="Castanera R."/>
            <person name="Culley D."/>
            <person name="Daum C."/>
            <person name="Ezra D."/>
            <person name="Gonzalez J."/>
            <person name="Henrissat B."/>
            <person name="Kuo A."/>
            <person name="Liang C."/>
            <person name="Lipzen A."/>
            <person name="Lutzoni F."/>
            <person name="Magnuson J."/>
            <person name="Mondo S."/>
            <person name="Nolan M."/>
            <person name="Ohm R."/>
            <person name="Pangilinan J."/>
            <person name="Park H.-J."/>
            <person name="Ramirez L."/>
            <person name="Alfaro M."/>
            <person name="Sun H."/>
            <person name="Tritt A."/>
            <person name="Yoshinaga Y."/>
            <person name="Zwiers L.-H."/>
            <person name="Turgeon B."/>
            <person name="Goodwin S."/>
            <person name="Spatafora J."/>
            <person name="Crous P."/>
            <person name="Grigoriev I."/>
        </authorList>
    </citation>
    <scope>NUCLEOTIDE SEQUENCE</scope>
    <source>
        <strain evidence="1">CBS 125425</strain>
    </source>
</reference>
<proteinExistence type="predicted"/>
<protein>
    <submittedName>
        <fullName evidence="1">Uncharacterized protein</fullName>
    </submittedName>
</protein>
<dbReference type="EMBL" id="ML996111">
    <property type="protein sequence ID" value="KAF2738151.1"/>
    <property type="molecule type" value="Genomic_DNA"/>
</dbReference>
<evidence type="ECO:0000313" key="1">
    <source>
        <dbReference type="EMBL" id="KAF2738151.1"/>
    </source>
</evidence>
<dbReference type="Proteomes" id="UP000799444">
    <property type="component" value="Unassembled WGS sequence"/>
</dbReference>
<evidence type="ECO:0000313" key="2">
    <source>
        <dbReference type="Proteomes" id="UP000799444"/>
    </source>
</evidence>
<dbReference type="AlphaFoldDB" id="A0A9P4V654"/>
<name>A0A9P4V654_9PLEO</name>
<accession>A0A9P4V654</accession>
<sequence length="108" mass="11513">MTASRSPSAESAGPVCERGSHIRLAAFNHVAVAVAGGCLRYASDFMLMLMLADHTIVHLSPPYIISPVHTRPQPTTHIAFTPPPASPSRHHLAPALLPAVMRPLPARP</sequence>
<keyword evidence="2" id="KW-1185">Reference proteome</keyword>
<gene>
    <name evidence="1" type="ORF">EJ04DRAFT_71148</name>
</gene>